<evidence type="ECO:0000313" key="6">
    <source>
        <dbReference type="EMBL" id="VFK02984.1"/>
    </source>
</evidence>
<dbReference type="PIRSF" id="PIRSF000103">
    <property type="entry name" value="HIBADH"/>
    <property type="match status" value="1"/>
</dbReference>
<dbReference type="PANTHER" id="PTHR22981">
    <property type="entry name" value="3-HYDROXYISOBUTYRATE DEHYDROGENASE-RELATED"/>
    <property type="match status" value="1"/>
</dbReference>
<dbReference type="Gene3D" id="3.40.50.720">
    <property type="entry name" value="NAD(P)-binding Rossmann-like Domain"/>
    <property type="match status" value="1"/>
</dbReference>
<accession>A0A450VDY4</accession>
<feature type="domain" description="6-phosphogluconate dehydrogenase NADP-binding" evidence="4">
    <location>
        <begin position="2"/>
        <end position="161"/>
    </location>
</feature>
<dbReference type="AlphaFoldDB" id="A0A450VDY4"/>
<name>A0A450VDY4_9GAMM</name>
<evidence type="ECO:0000259" key="4">
    <source>
        <dbReference type="Pfam" id="PF03446"/>
    </source>
</evidence>
<dbReference type="Gene3D" id="1.10.1040.10">
    <property type="entry name" value="N-(1-d-carboxylethyl)-l-norvaline Dehydrogenase, domain 2"/>
    <property type="match status" value="1"/>
</dbReference>
<keyword evidence="1" id="KW-0560">Oxidoreductase</keyword>
<dbReference type="EMBL" id="CAADFJ010000314">
    <property type="protein sequence ID" value="VFK05937.1"/>
    <property type="molecule type" value="Genomic_DNA"/>
</dbReference>
<dbReference type="EMBL" id="CAADFG010000316">
    <property type="protein sequence ID" value="VFK03299.1"/>
    <property type="molecule type" value="Genomic_DNA"/>
</dbReference>
<evidence type="ECO:0000256" key="2">
    <source>
        <dbReference type="ARBA" id="ARBA00023027"/>
    </source>
</evidence>
<evidence type="ECO:0000259" key="5">
    <source>
        <dbReference type="Pfam" id="PF14833"/>
    </source>
</evidence>
<evidence type="ECO:0000256" key="1">
    <source>
        <dbReference type="ARBA" id="ARBA00023002"/>
    </source>
</evidence>
<dbReference type="InterPro" id="IPR029154">
    <property type="entry name" value="HIBADH-like_NADP-bd"/>
</dbReference>
<sequence>MNIGFIGTGSMGNPIACNLLDAGHRLFVNDINEKSAGNLLSKGATWCECPAEIAKESQVIFLSLPSHIEVAAVCFDQNGIFSSIQKNAFLIDLTTISISLIPKLQASEKEHQFHYLSSPVSQGVDNAKIGLLSIFVGGKEKDYIQCLPLYRIIAKEIIYTGSHLSAISAKLLTNLLWFINAASIGEALVIGAKSDIDLPTLQKVIINSCGNSWVAEHDIPSIYNGDYDKSFTTKLCCKDLRLINELAASINIPIEIGALVEQIFIRARNIYGDNSPELSVVKQIEEITNTTLTLNRNPES</sequence>
<dbReference type="GO" id="GO:0051287">
    <property type="term" value="F:NAD binding"/>
    <property type="evidence" value="ECO:0007669"/>
    <property type="project" value="InterPro"/>
</dbReference>
<organism evidence="6">
    <name type="scientific">Candidatus Kentrum eta</name>
    <dbReference type="NCBI Taxonomy" id="2126337"/>
    <lineage>
        <taxon>Bacteria</taxon>
        <taxon>Pseudomonadati</taxon>
        <taxon>Pseudomonadota</taxon>
        <taxon>Gammaproteobacteria</taxon>
        <taxon>Candidatus Kentrum</taxon>
    </lineage>
</organism>
<dbReference type="SUPFAM" id="SSF51735">
    <property type="entry name" value="NAD(P)-binding Rossmann-fold domains"/>
    <property type="match status" value="1"/>
</dbReference>
<evidence type="ECO:0000256" key="3">
    <source>
        <dbReference type="PIRSR" id="PIRSR000103-1"/>
    </source>
</evidence>
<dbReference type="Pfam" id="PF03446">
    <property type="entry name" value="NAD_binding_2"/>
    <property type="match status" value="1"/>
</dbReference>
<reference evidence="6" key="1">
    <citation type="submission" date="2019-02" db="EMBL/GenBank/DDBJ databases">
        <authorList>
            <person name="Gruber-Vodicka R. H."/>
            <person name="Seah K. B. B."/>
        </authorList>
    </citation>
    <scope>NUCLEOTIDE SEQUENCE</scope>
    <source>
        <strain evidence="8">BECK_SA2B12</strain>
        <strain evidence="7">BECK_SA2B15</strain>
        <strain evidence="6">BECK_SA2B20</strain>
    </source>
</reference>
<dbReference type="InterPro" id="IPR006115">
    <property type="entry name" value="6PGDH_NADP-bd"/>
</dbReference>
<evidence type="ECO:0000313" key="7">
    <source>
        <dbReference type="EMBL" id="VFK03299.1"/>
    </source>
</evidence>
<dbReference type="PANTHER" id="PTHR22981:SF84">
    <property type="entry name" value="3-HYDROXYISOBUTYRATE DEHYDROGENASE"/>
    <property type="match status" value="1"/>
</dbReference>
<gene>
    <name evidence="7" type="ORF">BECKH772A_GA0070896_103163</name>
    <name evidence="6" type="ORF">BECKH772B_GA0070898_103193</name>
    <name evidence="8" type="ORF">BECKH772C_GA0070978_103143</name>
</gene>
<dbReference type="EMBL" id="CAADFI010000319">
    <property type="protein sequence ID" value="VFK02984.1"/>
    <property type="molecule type" value="Genomic_DNA"/>
</dbReference>
<evidence type="ECO:0000313" key="8">
    <source>
        <dbReference type="EMBL" id="VFK05937.1"/>
    </source>
</evidence>
<dbReference type="InterPro" id="IPR013328">
    <property type="entry name" value="6PGD_dom2"/>
</dbReference>
<keyword evidence="2" id="KW-0520">NAD</keyword>
<dbReference type="Pfam" id="PF14833">
    <property type="entry name" value="NAD_binding_11"/>
    <property type="match status" value="1"/>
</dbReference>
<dbReference type="SUPFAM" id="SSF48179">
    <property type="entry name" value="6-phosphogluconate dehydrogenase C-terminal domain-like"/>
    <property type="match status" value="1"/>
</dbReference>
<dbReference type="InterPro" id="IPR015815">
    <property type="entry name" value="HIBADH-related"/>
</dbReference>
<proteinExistence type="predicted"/>
<feature type="domain" description="3-hydroxyisobutyrate dehydrogenase-like NAD-binding" evidence="5">
    <location>
        <begin position="169"/>
        <end position="280"/>
    </location>
</feature>
<dbReference type="InterPro" id="IPR008927">
    <property type="entry name" value="6-PGluconate_DH-like_C_sf"/>
</dbReference>
<dbReference type="GO" id="GO:0008442">
    <property type="term" value="F:3-hydroxyisobutyrate dehydrogenase activity"/>
    <property type="evidence" value="ECO:0007669"/>
    <property type="project" value="TreeGrafter"/>
</dbReference>
<feature type="active site" evidence="3">
    <location>
        <position position="170"/>
    </location>
</feature>
<dbReference type="GO" id="GO:0050661">
    <property type="term" value="F:NADP binding"/>
    <property type="evidence" value="ECO:0007669"/>
    <property type="project" value="InterPro"/>
</dbReference>
<dbReference type="InterPro" id="IPR036291">
    <property type="entry name" value="NAD(P)-bd_dom_sf"/>
</dbReference>
<protein>
    <submittedName>
        <fullName evidence="6">3-hydroxyisobutyrate dehydrogenase</fullName>
    </submittedName>
</protein>
<dbReference type="GO" id="GO:0006574">
    <property type="term" value="P:L-valine catabolic process"/>
    <property type="evidence" value="ECO:0007669"/>
    <property type="project" value="TreeGrafter"/>
</dbReference>